<dbReference type="InterPro" id="IPR009057">
    <property type="entry name" value="Homeodomain-like_sf"/>
</dbReference>
<dbReference type="GO" id="GO:0006313">
    <property type="term" value="P:DNA transposition"/>
    <property type="evidence" value="ECO:0007669"/>
    <property type="project" value="InterPro"/>
</dbReference>
<dbReference type="EMBL" id="QFVR01000038">
    <property type="protein sequence ID" value="PWI23229.1"/>
    <property type="molecule type" value="Genomic_DNA"/>
</dbReference>
<dbReference type="GO" id="GO:0003677">
    <property type="term" value="F:DNA binding"/>
    <property type="evidence" value="ECO:0007669"/>
    <property type="project" value="InterPro"/>
</dbReference>
<sequence>MPRQRRTFTPEFKLQLVKLYENGKPRAEIAQEY</sequence>
<gene>
    <name evidence="2" type="ORF">DEX24_16315</name>
    <name evidence="1" type="ORF">DEX24_16785</name>
</gene>
<dbReference type="GO" id="GO:0004803">
    <property type="term" value="F:transposase activity"/>
    <property type="evidence" value="ECO:0007669"/>
    <property type="project" value="InterPro"/>
</dbReference>
<accession>A0A2U3AFB1</accession>
<evidence type="ECO:0000313" key="2">
    <source>
        <dbReference type="EMBL" id="PWI23229.1"/>
    </source>
</evidence>
<dbReference type="RefSeq" id="WP_146193010.1">
    <property type="nucleotide sequence ID" value="NZ_QFVR01000038.1"/>
</dbReference>
<dbReference type="SUPFAM" id="SSF46689">
    <property type="entry name" value="Homeodomain-like"/>
    <property type="match status" value="1"/>
</dbReference>
<evidence type="ECO:0000313" key="1">
    <source>
        <dbReference type="EMBL" id="PWI22616.1"/>
    </source>
</evidence>
<reference evidence="2 3" key="1">
    <citation type="submission" date="2018-05" db="EMBL/GenBank/DDBJ databases">
        <title>Kurthia sibirica genome sequence.</title>
        <authorList>
            <person name="Maclea K.S."/>
            <person name="Goen A.E."/>
        </authorList>
    </citation>
    <scope>NUCLEOTIDE SEQUENCE [LARGE SCALE GENOMIC DNA]</scope>
    <source>
        <strain evidence="2 3">ATCC 49154</strain>
    </source>
</reference>
<evidence type="ECO:0000313" key="3">
    <source>
        <dbReference type="Proteomes" id="UP000245938"/>
    </source>
</evidence>
<dbReference type="EMBL" id="QFVR01000057">
    <property type="protein sequence ID" value="PWI22616.1"/>
    <property type="molecule type" value="Genomic_DNA"/>
</dbReference>
<feature type="non-terminal residue" evidence="2">
    <location>
        <position position="33"/>
    </location>
</feature>
<evidence type="ECO:0008006" key="4">
    <source>
        <dbReference type="Google" id="ProtNLM"/>
    </source>
</evidence>
<name>A0A2U3AFB1_9BACL</name>
<dbReference type="Gene3D" id="1.10.10.60">
    <property type="entry name" value="Homeodomain-like"/>
    <property type="match status" value="1"/>
</dbReference>
<dbReference type="Pfam" id="PF01527">
    <property type="entry name" value="HTH_Tnp_1"/>
    <property type="match status" value="1"/>
</dbReference>
<dbReference type="AlphaFoldDB" id="A0A2U3AFB1"/>
<protein>
    <recommendedName>
        <fullName evidence="4">Transposase</fullName>
    </recommendedName>
</protein>
<dbReference type="InterPro" id="IPR002514">
    <property type="entry name" value="Transposase_8"/>
</dbReference>
<organism evidence="2 3">
    <name type="scientific">Kurthia sibirica</name>
    <dbReference type="NCBI Taxonomy" id="202750"/>
    <lineage>
        <taxon>Bacteria</taxon>
        <taxon>Bacillati</taxon>
        <taxon>Bacillota</taxon>
        <taxon>Bacilli</taxon>
        <taxon>Bacillales</taxon>
        <taxon>Caryophanaceae</taxon>
        <taxon>Kurthia</taxon>
    </lineage>
</organism>
<keyword evidence="3" id="KW-1185">Reference proteome</keyword>
<dbReference type="Proteomes" id="UP000245938">
    <property type="component" value="Unassembled WGS sequence"/>
</dbReference>
<proteinExistence type="predicted"/>
<comment type="caution">
    <text evidence="2">The sequence shown here is derived from an EMBL/GenBank/DDBJ whole genome shotgun (WGS) entry which is preliminary data.</text>
</comment>
<dbReference type="OrthoDB" id="2455329at2"/>